<organism evidence="1 2">
    <name type="scientific">Rhizobium leguminosarum</name>
    <dbReference type="NCBI Taxonomy" id="384"/>
    <lineage>
        <taxon>Bacteria</taxon>
        <taxon>Pseudomonadati</taxon>
        <taxon>Pseudomonadota</taxon>
        <taxon>Alphaproteobacteria</taxon>
        <taxon>Hyphomicrobiales</taxon>
        <taxon>Rhizobiaceae</taxon>
        <taxon>Rhizobium/Agrobacterium group</taxon>
        <taxon>Rhizobium</taxon>
    </lineage>
</organism>
<gene>
    <name evidence="1" type="ORF">CUJ84_pRLN3000488</name>
</gene>
<evidence type="ECO:0000313" key="1">
    <source>
        <dbReference type="EMBL" id="AUW47599.1"/>
    </source>
</evidence>
<name>A0A2K9ZH89_RHILE</name>
<sequence length="69" mass="8026">MQSPCYLRLFLHRVVHPIRVGSQIRFDSLKRAVPLCVVCSEVKYLAETLIASRSHYLNLPWENACPDER</sequence>
<accession>A0A2K9ZH89</accession>
<dbReference type="EMBL" id="CP025015">
    <property type="protein sequence ID" value="AUW47599.1"/>
    <property type="molecule type" value="Genomic_DNA"/>
</dbReference>
<reference evidence="1 2" key="1">
    <citation type="submission" date="2017-11" db="EMBL/GenBank/DDBJ databases">
        <title>Complete genome of Rhizobium leguminosarum Norway, an ineffective micro-symbiont.</title>
        <authorList>
            <person name="Hoffrichter A."/>
            <person name="Liang J."/>
            <person name="Brachmann A."/>
            <person name="Marin M."/>
        </authorList>
    </citation>
    <scope>NUCLEOTIDE SEQUENCE [LARGE SCALE GENOMIC DNA]</scope>
    <source>
        <strain evidence="1 2">Norway</strain>
        <plasmid evidence="2">Plasmid prln3</plasmid>
    </source>
</reference>
<dbReference type="AlphaFoldDB" id="A0A2K9ZH89"/>
<dbReference type="Proteomes" id="UP000238523">
    <property type="component" value="Plasmid pRLN3"/>
</dbReference>
<proteinExistence type="predicted"/>
<keyword evidence="1" id="KW-0614">Plasmid</keyword>
<evidence type="ECO:0000313" key="2">
    <source>
        <dbReference type="Proteomes" id="UP000238523"/>
    </source>
</evidence>
<protein>
    <submittedName>
        <fullName evidence="1">Uncharacterized protein</fullName>
    </submittedName>
</protein>
<geneLocation type="plasmid" evidence="2">
    <name>prln3</name>
</geneLocation>